<gene>
    <name evidence="1" type="ORF">J4E00_04195</name>
</gene>
<dbReference type="Proteomes" id="UP000664369">
    <property type="component" value="Unassembled WGS sequence"/>
</dbReference>
<proteinExistence type="predicted"/>
<name>A0ABS3QAF8_9BACT</name>
<protein>
    <recommendedName>
        <fullName evidence="3">T9SS type A sorting domain-containing protein</fullName>
    </recommendedName>
</protein>
<organism evidence="1 2">
    <name type="scientific">Hymenobacter negativus</name>
    <dbReference type="NCBI Taxonomy" id="2795026"/>
    <lineage>
        <taxon>Bacteria</taxon>
        <taxon>Pseudomonadati</taxon>
        <taxon>Bacteroidota</taxon>
        <taxon>Cytophagia</taxon>
        <taxon>Cytophagales</taxon>
        <taxon>Hymenobacteraceae</taxon>
        <taxon>Hymenobacter</taxon>
    </lineage>
</organism>
<evidence type="ECO:0008006" key="3">
    <source>
        <dbReference type="Google" id="ProtNLM"/>
    </source>
</evidence>
<sequence length="120" mass="12309">MHGRATFGPTTLANCSYSGNVFVATLRNTGLLTSRHQVAGAAPLAVFPTPTMAGTIATLRLPTAAIAALPVTMRDALGHVAARATMPACCQELTLPTAGLTPGLYQVEAGLSHAQMPLLL</sequence>
<keyword evidence="2" id="KW-1185">Reference proteome</keyword>
<comment type="caution">
    <text evidence="1">The sequence shown here is derived from an EMBL/GenBank/DDBJ whole genome shotgun (WGS) entry which is preliminary data.</text>
</comment>
<dbReference type="EMBL" id="JAGETZ010000001">
    <property type="protein sequence ID" value="MBO2008239.1"/>
    <property type="molecule type" value="Genomic_DNA"/>
</dbReference>
<evidence type="ECO:0000313" key="2">
    <source>
        <dbReference type="Proteomes" id="UP000664369"/>
    </source>
</evidence>
<evidence type="ECO:0000313" key="1">
    <source>
        <dbReference type="EMBL" id="MBO2008239.1"/>
    </source>
</evidence>
<accession>A0ABS3QAF8</accession>
<reference evidence="1 2" key="1">
    <citation type="submission" date="2021-03" db="EMBL/GenBank/DDBJ databases">
        <authorList>
            <person name="Kim M.K."/>
        </authorList>
    </citation>
    <scope>NUCLEOTIDE SEQUENCE [LARGE SCALE GENOMIC DNA]</scope>
    <source>
        <strain evidence="1 2">BT442</strain>
    </source>
</reference>